<sequence length="62" mass="7253">MNWKKIFKGCLRIVLVALTTSLEISCTKNRKSIYNANQAYDLFEKGEIGYQEFARATKRYDN</sequence>
<evidence type="ECO:0000313" key="2">
    <source>
        <dbReference type="Proteomes" id="UP000254794"/>
    </source>
</evidence>
<organism evidence="1 2">
    <name type="scientific">Legionella busanensis</name>
    <dbReference type="NCBI Taxonomy" id="190655"/>
    <lineage>
        <taxon>Bacteria</taxon>
        <taxon>Pseudomonadati</taxon>
        <taxon>Pseudomonadota</taxon>
        <taxon>Gammaproteobacteria</taxon>
        <taxon>Legionellales</taxon>
        <taxon>Legionellaceae</taxon>
        <taxon>Legionella</taxon>
    </lineage>
</organism>
<dbReference type="AlphaFoldDB" id="A0A378K9F4"/>
<dbReference type="OrthoDB" id="9923978at2"/>
<gene>
    <name evidence="1" type="ORF">NCTC13316_03451</name>
</gene>
<evidence type="ECO:0000313" key="1">
    <source>
        <dbReference type="EMBL" id="STX81578.1"/>
    </source>
</evidence>
<reference evidence="1 2" key="1">
    <citation type="submission" date="2018-06" db="EMBL/GenBank/DDBJ databases">
        <authorList>
            <consortium name="Pathogen Informatics"/>
            <person name="Doyle S."/>
        </authorList>
    </citation>
    <scope>NUCLEOTIDE SEQUENCE [LARGE SCALE GENOMIC DNA]</scope>
    <source>
        <strain evidence="1 2">NCTC13316</strain>
    </source>
</reference>
<dbReference type="RefSeq" id="WP_115332941.1">
    <property type="nucleotide sequence ID" value="NZ_CAAAHP010000008.1"/>
</dbReference>
<dbReference type="EMBL" id="UGOD01000006">
    <property type="protein sequence ID" value="STX81578.1"/>
    <property type="molecule type" value="Genomic_DNA"/>
</dbReference>
<dbReference type="Proteomes" id="UP000254794">
    <property type="component" value="Unassembled WGS sequence"/>
</dbReference>
<keyword evidence="2" id="KW-1185">Reference proteome</keyword>
<protein>
    <submittedName>
        <fullName evidence="1">Uncharacterized protein</fullName>
    </submittedName>
</protein>
<proteinExistence type="predicted"/>
<name>A0A378K9F4_9GAMM</name>
<accession>A0A378K9F4</accession>